<proteinExistence type="predicted"/>
<dbReference type="AlphaFoldDB" id="A0A922M094"/>
<dbReference type="RefSeq" id="XP_051075550.1">
    <property type="nucleotide sequence ID" value="XM_051210063.1"/>
</dbReference>
<reference evidence="2" key="4">
    <citation type="journal article" date="2022" name="PLoS Pathog.">
        <title>Chromosome-level genome of Schistosoma haematobium underpins genome-wide explorations of molecular variation.</title>
        <authorList>
            <person name="Stroehlein A.J."/>
            <person name="Korhonen P.K."/>
            <person name="Lee V.V."/>
            <person name="Ralph S.A."/>
            <person name="Mentink-Kane M."/>
            <person name="You H."/>
            <person name="McManus D.P."/>
            <person name="Tchuente L.T."/>
            <person name="Stothard J.R."/>
            <person name="Kaur P."/>
            <person name="Dudchenko O."/>
            <person name="Aiden E.L."/>
            <person name="Yang B."/>
            <person name="Yang H."/>
            <person name="Emery A.M."/>
            <person name="Webster B.L."/>
            <person name="Brindley P.J."/>
            <person name="Rollinson D."/>
            <person name="Chang B.C.H."/>
            <person name="Gasser R.B."/>
            <person name="Young N.D."/>
        </authorList>
    </citation>
    <scope>NUCLEOTIDE SEQUENCE</scope>
</reference>
<sequence length="112" mass="12899">MGENKPDFSGGRNQEEVMEVNRTNIEESTQLHHKVSPHLESSMLNEKRKTIEHITSRNGDSHEKNEQELDKLERKAGWDIMGCRMLVGDLSSIGVNRRNCLPVFCRSVTRKH</sequence>
<evidence type="ECO:0000313" key="2">
    <source>
        <dbReference type="EMBL" id="KAH9596964.1"/>
    </source>
</evidence>
<name>A0A922M094_SCHHA</name>
<gene>
    <name evidence="2" type="ORF">MS3_00002462</name>
</gene>
<dbReference type="KEGG" id="shx:MS3_00002462"/>
<evidence type="ECO:0000313" key="3">
    <source>
        <dbReference type="Proteomes" id="UP000471633"/>
    </source>
</evidence>
<keyword evidence="3" id="KW-1185">Reference proteome</keyword>
<evidence type="ECO:0000256" key="1">
    <source>
        <dbReference type="SAM" id="MobiDB-lite"/>
    </source>
</evidence>
<dbReference type="GeneID" id="75576942"/>
<feature type="region of interest" description="Disordered" evidence="1">
    <location>
        <begin position="27"/>
        <end position="46"/>
    </location>
</feature>
<dbReference type="CTD" id="75576942"/>
<protein>
    <submittedName>
        <fullName evidence="2">Uncharacterized protein</fullName>
    </submittedName>
</protein>
<organism evidence="2 3">
    <name type="scientific">Schistosoma haematobium</name>
    <name type="common">Blood fluke</name>
    <dbReference type="NCBI Taxonomy" id="6185"/>
    <lineage>
        <taxon>Eukaryota</taxon>
        <taxon>Metazoa</taxon>
        <taxon>Spiralia</taxon>
        <taxon>Lophotrochozoa</taxon>
        <taxon>Platyhelminthes</taxon>
        <taxon>Trematoda</taxon>
        <taxon>Digenea</taxon>
        <taxon>Strigeidida</taxon>
        <taxon>Schistosomatoidea</taxon>
        <taxon>Schistosomatidae</taxon>
        <taxon>Schistosoma</taxon>
    </lineage>
</organism>
<accession>A0A922M094</accession>
<reference evidence="2" key="3">
    <citation type="submission" date="2021-06" db="EMBL/GenBank/DDBJ databases">
        <title>Chromosome-level genome assembly for S. haematobium.</title>
        <authorList>
            <person name="Stroehlein A.J."/>
        </authorList>
    </citation>
    <scope>NUCLEOTIDE SEQUENCE</scope>
</reference>
<reference evidence="2" key="1">
    <citation type="journal article" date="2012" name="Nat. Genet.">
        <title>Whole-genome sequence of Schistosoma haematobium.</title>
        <authorList>
            <person name="Young N.D."/>
            <person name="Jex A.R."/>
            <person name="Li B."/>
            <person name="Liu S."/>
            <person name="Yang L."/>
            <person name="Xiong Z."/>
            <person name="Li Y."/>
            <person name="Cantacessi C."/>
            <person name="Hall R.S."/>
            <person name="Xu X."/>
            <person name="Chen F."/>
            <person name="Wu X."/>
            <person name="Zerlotini A."/>
            <person name="Oliveira G."/>
            <person name="Hofmann A."/>
            <person name="Zhang G."/>
            <person name="Fang X."/>
            <person name="Kang Y."/>
            <person name="Campbell B.E."/>
            <person name="Loukas A."/>
            <person name="Ranganathan S."/>
            <person name="Rollinson D."/>
            <person name="Rinaldi G."/>
            <person name="Brindley P.J."/>
            <person name="Yang H."/>
            <person name="Wang J."/>
            <person name="Wang J."/>
            <person name="Gasser R.B."/>
        </authorList>
    </citation>
    <scope>NUCLEOTIDE SEQUENCE</scope>
</reference>
<reference evidence="2" key="2">
    <citation type="journal article" date="2019" name="Gigascience">
        <title>High-quality Schistosoma haematobium genome achieved by single-molecule and long-range sequencing.</title>
        <authorList>
            <person name="Stroehlein A.J."/>
            <person name="Korhonen P.K."/>
            <person name="Chong T.M."/>
            <person name="Lim Y.L."/>
            <person name="Chan K.G."/>
            <person name="Webster B."/>
            <person name="Rollinson D."/>
            <person name="Brindley P.J."/>
            <person name="Gasser R.B."/>
            <person name="Young N.D."/>
        </authorList>
    </citation>
    <scope>NUCLEOTIDE SEQUENCE</scope>
</reference>
<comment type="caution">
    <text evidence="2">The sequence shown here is derived from an EMBL/GenBank/DDBJ whole genome shotgun (WGS) entry which is preliminary data.</text>
</comment>
<dbReference type="Proteomes" id="UP000471633">
    <property type="component" value="Unassembled WGS sequence"/>
</dbReference>
<dbReference type="EMBL" id="AMPZ03000001">
    <property type="protein sequence ID" value="KAH9596964.1"/>
    <property type="molecule type" value="Genomic_DNA"/>
</dbReference>